<evidence type="ECO:0000259" key="3">
    <source>
        <dbReference type="Pfam" id="PF09118"/>
    </source>
</evidence>
<dbReference type="PANTHER" id="PTHR32208">
    <property type="entry name" value="SECRETED PROTEIN-RELATED"/>
    <property type="match status" value="1"/>
</dbReference>
<dbReference type="Gene3D" id="2.60.40.420">
    <property type="entry name" value="Cupredoxins - blue copper proteins"/>
    <property type="match status" value="3"/>
</dbReference>
<dbReference type="PROSITE" id="PS00080">
    <property type="entry name" value="MULTICOPPER_OXIDASE2"/>
    <property type="match status" value="1"/>
</dbReference>
<dbReference type="InterPro" id="IPR011043">
    <property type="entry name" value="Gal_Oxase/kelch_b-propeller"/>
</dbReference>
<keyword evidence="1" id="KW-0479">Metal-binding</keyword>
<dbReference type="InterPro" id="IPR013783">
    <property type="entry name" value="Ig-like_fold"/>
</dbReference>
<dbReference type="GO" id="GO:0005507">
    <property type="term" value="F:copper ion binding"/>
    <property type="evidence" value="ECO:0007669"/>
    <property type="project" value="InterPro"/>
</dbReference>
<dbReference type="SMART" id="SM00612">
    <property type="entry name" value="Kelch"/>
    <property type="match status" value="2"/>
</dbReference>
<evidence type="ECO:0000313" key="5">
    <source>
        <dbReference type="Proteomes" id="UP000601736"/>
    </source>
</evidence>
<dbReference type="InterPro" id="IPR011707">
    <property type="entry name" value="Cu-oxidase-like_N"/>
</dbReference>
<gene>
    <name evidence="4" type="ORF">NMYAN_210042</name>
</gene>
<dbReference type="Proteomes" id="UP000601736">
    <property type="component" value="Unassembled WGS sequence"/>
</dbReference>
<dbReference type="InterPro" id="IPR006652">
    <property type="entry name" value="Kelch_1"/>
</dbReference>
<organism evidence="4 5">
    <name type="scientific">Nitrosomonas nitrosa</name>
    <dbReference type="NCBI Taxonomy" id="52442"/>
    <lineage>
        <taxon>Bacteria</taxon>
        <taxon>Pseudomonadati</taxon>
        <taxon>Pseudomonadota</taxon>
        <taxon>Betaproteobacteria</taxon>
        <taxon>Nitrosomonadales</taxon>
        <taxon>Nitrosomonadaceae</taxon>
        <taxon>Nitrosomonas</taxon>
    </lineage>
</organism>
<feature type="domain" description="Galactose oxidase-like Early set" evidence="3">
    <location>
        <begin position="1024"/>
        <end position="1119"/>
    </location>
</feature>
<dbReference type="InterPro" id="IPR015202">
    <property type="entry name" value="GO-like_E_set"/>
</dbReference>
<proteinExistence type="predicted"/>
<dbReference type="InterPro" id="IPR002355">
    <property type="entry name" value="Cu_oxidase_Cu_BS"/>
</dbReference>
<dbReference type="EMBL" id="CAJNAP010000014">
    <property type="protein sequence ID" value="CAE6506247.1"/>
    <property type="molecule type" value="Genomic_DNA"/>
</dbReference>
<accession>A0A8H9DAG6</accession>
<dbReference type="CDD" id="cd02851">
    <property type="entry name" value="E_set_GO_C"/>
    <property type="match status" value="1"/>
</dbReference>
<evidence type="ECO:0000259" key="2">
    <source>
        <dbReference type="Pfam" id="PF07732"/>
    </source>
</evidence>
<dbReference type="InterPro" id="IPR008972">
    <property type="entry name" value="Cupredoxin"/>
</dbReference>
<dbReference type="InterPro" id="IPR037293">
    <property type="entry name" value="Gal_Oxidase_central_sf"/>
</dbReference>
<dbReference type="Pfam" id="PF07732">
    <property type="entry name" value="Cu-oxidase_3"/>
    <property type="match status" value="1"/>
</dbReference>
<dbReference type="SUPFAM" id="SSF81296">
    <property type="entry name" value="E set domains"/>
    <property type="match status" value="1"/>
</dbReference>
<evidence type="ECO:0008006" key="6">
    <source>
        <dbReference type="Google" id="ProtNLM"/>
    </source>
</evidence>
<comment type="caution">
    <text evidence="4">The sequence shown here is derived from an EMBL/GenBank/DDBJ whole genome shotgun (WGS) entry which is preliminary data.</text>
</comment>
<dbReference type="PANTHER" id="PTHR32208:SF21">
    <property type="entry name" value="LOW QUALITY PROTEIN: ALDEHYDE OXIDASE GLOX-LIKE"/>
    <property type="match status" value="1"/>
</dbReference>
<dbReference type="SUPFAM" id="SSF49503">
    <property type="entry name" value="Cupredoxins"/>
    <property type="match status" value="3"/>
</dbReference>
<dbReference type="SUPFAM" id="SSF50965">
    <property type="entry name" value="Galactose oxidase, central domain"/>
    <property type="match status" value="1"/>
</dbReference>
<dbReference type="Gene3D" id="2.130.10.80">
    <property type="entry name" value="Galactose oxidase/kelch, beta-propeller"/>
    <property type="match status" value="1"/>
</dbReference>
<feature type="domain" description="Plastocyanin-like" evidence="2">
    <location>
        <begin position="195"/>
        <end position="300"/>
    </location>
</feature>
<sequence>MQYDIRGQVVNLLTGDGISGVRIEAWDKDFVLDDYLGSASTVTDGSFSIRFDDSAFRDIFFDTWPDLYFKVYCYNELLVSTENSVLWNIRYPQTSVTIKANNPKPLSCSERHIYLKIERIEHYSPVRPQEKVVPPVQYGRDCMRGDGHENGLIPQAEIDARSLTAVVYREYLDSGYLIPKPEKLIAADINEPAYTHRVPGTVIYTRPCQRLKIHVWNTDDVPHSLHMHGLRYGIDSDGSWPFGTEATHHGGRSDAICPGQTWIYTFDVPDNALGAWPFHDHTYHHDIKIDQGLFGGVVVLGSCDRPPRRFWFPWELLRSIYLDIEQLERSPIFVDKRVPELLEFNEETVIPLVPHIHAQRLKDEARLILKQRLDFLEEFTLKELALPRRIINTDHVPVFFHVMSNPEAKPVFDTDDIEELGGEAEIVFDTVGDYDYFCRHHPEMTGVVHVVPGGPDPVSVTIVQGPPMVFSPDEIIVGVGGTVKWINNSNAHHTVTSTQGASMTTHCINGRGFTGNTPTIVGRSGQRIRWYVFNLDTSPTWHNFHPHAMRWKFGGEYLDVRSLGPAESFIVESEIPPVLLLTAEEEKAQLPEHRPPGATLHQLKADFLFHCHVHHHMMNGMVGLVRARQSLWLTEEMAHEISHRTGLPLDDGSNACPDVDPHPCHGHGGGRWEEIPGAPEVAFMHSVLLPNTQRVLYWGYTRADQSRVWDYSTPAGSYMLPANQPADSPGLDINTSNLWSAEHTVLDTAAGTVLIHGGFSPDKAFTFDPVSLTWTRVADTAGDRFYATTLTLGDGRAATLYGNVKTIEIYTHGVGWAAPIVMPVGMNHHQYYPWTYLLPDGRLFIAGPHDPTHRVNLAAPGAAEAFATINGDRSTGGEKGSSVLFILRPPAYQPIACSMGGNPAAAQKTVEMINLSAVAPAWTALPDFNVPRAEQFTATLLPDGRVFVAGGVSGGPDGDVCEIFDPRNPGAGWVMGPAMKYVRTYHSSFILLADGSVLAGGDPQSGGAPTPHERFFPDYFDMLRPVIANAPATINYGTSFNITTPNAADITEVVLLRAGTVTHGFNMSQRGLECMVSAIGAGVLTVDMPANENLAPPGWYLLFILNANRVPSTGRWVRVTA</sequence>
<dbReference type="Gene3D" id="2.60.40.10">
    <property type="entry name" value="Immunoglobulins"/>
    <property type="match status" value="1"/>
</dbReference>
<protein>
    <recommendedName>
        <fullName evidence="6">Multicopper oxidase with three cupredoxin domains (Includes cell division protein FtsP and spore coat protein CotA)</fullName>
    </recommendedName>
</protein>
<dbReference type="InterPro" id="IPR014756">
    <property type="entry name" value="Ig_E-set"/>
</dbReference>
<dbReference type="Pfam" id="PF09118">
    <property type="entry name" value="GO-like_E_set"/>
    <property type="match status" value="1"/>
</dbReference>
<dbReference type="AlphaFoldDB" id="A0A8H9DAG6"/>
<dbReference type="RefSeq" id="WP_204799836.1">
    <property type="nucleotide sequence ID" value="NZ_CAJNAP010000014.1"/>
</dbReference>
<evidence type="ECO:0000313" key="4">
    <source>
        <dbReference type="EMBL" id="CAE6506247.1"/>
    </source>
</evidence>
<reference evidence="4" key="1">
    <citation type="submission" date="2021-02" db="EMBL/GenBank/DDBJ databases">
        <authorList>
            <person name="Han P."/>
        </authorList>
    </citation>
    <scope>NUCLEOTIDE SEQUENCE</scope>
    <source>
        <strain evidence="4">Nitrosomonas nitrosa 18-3D</strain>
    </source>
</reference>
<name>A0A8H9DAG6_9PROT</name>
<evidence type="ECO:0000256" key="1">
    <source>
        <dbReference type="ARBA" id="ARBA00022723"/>
    </source>
</evidence>